<organism evidence="1 2">
    <name type="scientific">Carboxydothermus hydrogenoformans (strain ATCC BAA-161 / DSM 6008 / Z-2901)</name>
    <dbReference type="NCBI Taxonomy" id="246194"/>
    <lineage>
        <taxon>Bacteria</taxon>
        <taxon>Bacillati</taxon>
        <taxon>Bacillota</taxon>
        <taxon>Clostridia</taxon>
        <taxon>Thermoanaerobacterales</taxon>
        <taxon>Thermoanaerobacteraceae</taxon>
        <taxon>Carboxydothermus</taxon>
    </lineage>
</organism>
<evidence type="ECO:0000313" key="1">
    <source>
        <dbReference type="EMBL" id="ABB14695.1"/>
    </source>
</evidence>
<dbReference type="HOGENOM" id="CLU_3372774_0_0_9"/>
<dbReference type="EMBL" id="CP000141">
    <property type="protein sequence ID" value="ABB14695.1"/>
    <property type="molecule type" value="Genomic_DNA"/>
</dbReference>
<sequence length="34" mass="3976">MEIITSKKTGSKNVVRCIIIFKKEIIAGERWKRV</sequence>
<proteinExistence type="predicted"/>
<keyword evidence="2" id="KW-1185">Reference proteome</keyword>
<protein>
    <submittedName>
        <fullName evidence="1">Uncharacterized protein</fullName>
    </submittedName>
</protein>
<evidence type="ECO:0000313" key="2">
    <source>
        <dbReference type="Proteomes" id="UP000002706"/>
    </source>
</evidence>
<dbReference type="InParanoid" id="Q3ABM6"/>
<dbReference type="AlphaFoldDB" id="Q3ABM6"/>
<gene>
    <name evidence="1" type="ordered locus">CHY_1636</name>
</gene>
<name>Q3ABM6_CARHZ</name>
<dbReference type="Proteomes" id="UP000002706">
    <property type="component" value="Chromosome"/>
</dbReference>
<dbReference type="STRING" id="246194.CHY_1636"/>
<accession>Q3ABM6</accession>
<dbReference type="KEGG" id="chy:CHY_1636"/>
<reference evidence="1 2" key="1">
    <citation type="journal article" date="2005" name="PLoS Genet.">
        <title>Life in hot carbon monoxide: the complete genome sequence of Carboxydothermus hydrogenoformans Z-2901.</title>
        <authorList>
            <person name="Wu M."/>
            <person name="Ren Q."/>
            <person name="Durkin A.S."/>
            <person name="Daugherty S.C."/>
            <person name="Brinkac L.M."/>
            <person name="Dodson R.J."/>
            <person name="Madupu R."/>
            <person name="Sullivan S.A."/>
            <person name="Kolonay J.F."/>
            <person name="Haft D.H."/>
            <person name="Nelson W.C."/>
            <person name="Tallon L.J."/>
            <person name="Jones K.M."/>
            <person name="Ulrich L.E."/>
            <person name="Gonzalez J.M."/>
            <person name="Zhulin I.B."/>
            <person name="Robb F.T."/>
            <person name="Eisen J.A."/>
        </authorList>
    </citation>
    <scope>NUCLEOTIDE SEQUENCE [LARGE SCALE GENOMIC DNA]</scope>
    <source>
        <strain evidence="2">ATCC BAA-161 / DSM 6008 / Z-2901</strain>
    </source>
</reference>